<keyword evidence="3" id="KW-0547">Nucleotide-binding</keyword>
<protein>
    <submittedName>
        <fullName evidence="9">D-alanine--poly(Phosphoribitol) ligase, subunit 1</fullName>
    </submittedName>
</protein>
<dbReference type="STRING" id="626523.GCWU000342_00552"/>
<evidence type="ECO:0000256" key="1">
    <source>
        <dbReference type="ARBA" id="ARBA00022490"/>
    </source>
</evidence>
<keyword evidence="10" id="KW-1185">Reference proteome</keyword>
<keyword evidence="2 9" id="KW-0436">Ligase</keyword>
<dbReference type="InterPro" id="IPR025110">
    <property type="entry name" value="AMP-bd_C"/>
</dbReference>
<keyword evidence="1" id="KW-0963">Cytoplasm</keyword>
<name>C4G9A1_9FIRM</name>
<dbReference type="GO" id="GO:0005524">
    <property type="term" value="F:ATP binding"/>
    <property type="evidence" value="ECO:0007669"/>
    <property type="project" value="UniProtKB-KW"/>
</dbReference>
<dbReference type="Pfam" id="PF00501">
    <property type="entry name" value="AMP-binding"/>
    <property type="match status" value="1"/>
</dbReference>
<dbReference type="EMBL" id="ACIP02000001">
    <property type="protein sequence ID" value="EEP29198.1"/>
    <property type="molecule type" value="Genomic_DNA"/>
</dbReference>
<dbReference type="eggNOG" id="COG1020">
    <property type="taxonomic scope" value="Bacteria"/>
</dbReference>
<dbReference type="InterPro" id="IPR010071">
    <property type="entry name" value="AA_adenyl_dom"/>
</dbReference>
<evidence type="ECO:0000259" key="7">
    <source>
        <dbReference type="Pfam" id="PF00501"/>
    </source>
</evidence>
<proteinExistence type="inferred from homology"/>
<dbReference type="GO" id="GO:0016874">
    <property type="term" value="F:ligase activity"/>
    <property type="evidence" value="ECO:0007669"/>
    <property type="project" value="UniProtKB-KW"/>
</dbReference>
<reference evidence="9" key="1">
    <citation type="submission" date="2009-04" db="EMBL/GenBank/DDBJ databases">
        <authorList>
            <person name="Weinstock G."/>
            <person name="Sodergren E."/>
            <person name="Clifton S."/>
            <person name="Fulton L."/>
            <person name="Fulton B."/>
            <person name="Courtney L."/>
            <person name="Fronick C."/>
            <person name="Harrison M."/>
            <person name="Strong C."/>
            <person name="Farmer C."/>
            <person name="Delahaunty K."/>
            <person name="Markovic C."/>
            <person name="Hall O."/>
            <person name="Minx P."/>
            <person name="Tomlinson C."/>
            <person name="Mitreva M."/>
            <person name="Nelson J."/>
            <person name="Hou S."/>
            <person name="Wollam A."/>
            <person name="Pepin K.H."/>
            <person name="Johnson M."/>
            <person name="Bhonagiri V."/>
            <person name="Nash W.E."/>
            <person name="Warren W."/>
            <person name="Chinwalla A."/>
            <person name="Mardis E.R."/>
            <person name="Wilson R.K."/>
        </authorList>
    </citation>
    <scope>NUCLEOTIDE SEQUENCE [LARGE SCALE GENOMIC DNA]</scope>
    <source>
        <strain evidence="9">DSM 14600</strain>
    </source>
</reference>
<evidence type="ECO:0000256" key="3">
    <source>
        <dbReference type="ARBA" id="ARBA00022741"/>
    </source>
</evidence>
<dbReference type="Gene3D" id="3.40.50.12780">
    <property type="entry name" value="N-terminal domain of ligase-like"/>
    <property type="match status" value="1"/>
</dbReference>
<comment type="function">
    <text evidence="5">Catalyzes the first step in the D-alanylation of lipoteichoic acid (LTA), the activation of D-alanine and its transfer onto the D-alanyl carrier protein (Dcp) DltC. In an ATP-dependent two-step reaction, forms a high energy D-alanyl-AMP intermediate, followed by transfer of the D-alanyl residue as a thiol ester to the phosphopantheinyl prosthetic group of the Dcp. D-alanylation of LTA plays an important role in modulating the properties of the cell wall in Gram-positive bacteria, influencing the net charge of the cell wall.</text>
</comment>
<dbReference type="InterPro" id="IPR045851">
    <property type="entry name" value="AMP-bd_C_sf"/>
</dbReference>
<evidence type="ECO:0000256" key="2">
    <source>
        <dbReference type="ARBA" id="ARBA00022598"/>
    </source>
</evidence>
<dbReference type="InterPro" id="IPR020845">
    <property type="entry name" value="AMP-binding_CS"/>
</dbReference>
<evidence type="ECO:0000256" key="5">
    <source>
        <dbReference type="ARBA" id="ARBA00054605"/>
    </source>
</evidence>
<dbReference type="NCBIfam" id="NF003417">
    <property type="entry name" value="PRK04813.1"/>
    <property type="match status" value="1"/>
</dbReference>
<comment type="similarity">
    <text evidence="6">Belongs to the ATP-dependent AMP-binding enzyme family. DltA subfamily.</text>
</comment>
<dbReference type="InterPro" id="IPR000873">
    <property type="entry name" value="AMP-dep_synth/lig_dom"/>
</dbReference>
<dbReference type="PROSITE" id="PS00455">
    <property type="entry name" value="AMP_BINDING"/>
    <property type="match status" value="1"/>
</dbReference>
<dbReference type="InterPro" id="IPR042099">
    <property type="entry name" value="ANL_N_sf"/>
</dbReference>
<dbReference type="HOGENOM" id="CLU_000022_2_12_9"/>
<evidence type="ECO:0000313" key="10">
    <source>
        <dbReference type="Proteomes" id="UP000003494"/>
    </source>
</evidence>
<feature type="domain" description="AMP-dependent synthetase/ligase" evidence="7">
    <location>
        <begin position="40"/>
        <end position="390"/>
    </location>
</feature>
<evidence type="ECO:0000256" key="6">
    <source>
        <dbReference type="ARBA" id="ARBA00061336"/>
    </source>
</evidence>
<dbReference type="CDD" id="cd05945">
    <property type="entry name" value="DltA"/>
    <property type="match status" value="1"/>
</dbReference>
<keyword evidence="4" id="KW-0067">ATP-binding</keyword>
<dbReference type="Proteomes" id="UP000003494">
    <property type="component" value="Unassembled WGS sequence"/>
</dbReference>
<dbReference type="PANTHER" id="PTHR45398:SF1">
    <property type="entry name" value="ENZYME, PUTATIVE (JCVI)-RELATED"/>
    <property type="match status" value="1"/>
</dbReference>
<sequence length="533" mass="59503">MAFFRKSFENSSVSFRTKPVSLYLRKQVLFMDIITEIKTIAKEDPGRPAFVFRREQISYGELWERGCRLALRLIGEELDPKQPIPVYGHKSAWMPVCFLACSLSGHTYVPMDVNMPDGRIADIIHAVASPLVLAAEELAEFRGVHQMDRRMLEEICLKEAVSAEETEFLPGLADDDIHYMIFTSGSTGKPKGVKVTHANLNAYLSWSPGLVEGRRGIFLNQAPFSFDLSVMDTYTGLATGSTIACLDRDLIRDVTAAVEFIRKNGVNYWVSTPSFADLAMGEPCFDAKHLSGISHFLFCGEPLTPRTVCSLRERFPDAHIINTYGPTETTVCVTATEITDDILKTESLLPVGYAKDKTEIYAVDTEGKRLPEGQVGELIINGDTVAAGYYRNEKQTRDHFFLDEKGIASYRTGDMGYVREDGMVYCSGRADGQVKLHGYRIELGDIEKNLLTLDGVDGAVVLPKMRDGVVHSLAALVLQKEGWDSSYARRKYIRQSLGERIPSYMVPKKVVLVNSFPMTMNGKLDKKALEELI</sequence>
<gene>
    <name evidence="9" type="ORF">GCWU000342_00552</name>
</gene>
<dbReference type="NCBIfam" id="TIGR01733">
    <property type="entry name" value="AA-adenyl-dom"/>
    <property type="match status" value="1"/>
</dbReference>
<organism evidence="9 10">
    <name type="scientific">Shuttleworthella satelles DSM 14600</name>
    <dbReference type="NCBI Taxonomy" id="626523"/>
    <lineage>
        <taxon>Bacteria</taxon>
        <taxon>Bacillati</taxon>
        <taxon>Bacillota</taxon>
        <taxon>Clostridia</taxon>
        <taxon>Lachnospirales</taxon>
        <taxon>Lachnospiraceae</taxon>
        <taxon>Shuttleworthella</taxon>
    </lineage>
</organism>
<accession>C4G9A1</accession>
<dbReference type="AlphaFoldDB" id="C4G9A1"/>
<dbReference type="InterPro" id="IPR044507">
    <property type="entry name" value="DltA-like"/>
</dbReference>
<dbReference type="PANTHER" id="PTHR45398">
    <property type="match status" value="1"/>
</dbReference>
<dbReference type="Pfam" id="PF13193">
    <property type="entry name" value="AMP-binding_C"/>
    <property type="match status" value="1"/>
</dbReference>
<evidence type="ECO:0000256" key="4">
    <source>
        <dbReference type="ARBA" id="ARBA00022840"/>
    </source>
</evidence>
<evidence type="ECO:0000313" key="9">
    <source>
        <dbReference type="EMBL" id="EEP29198.1"/>
    </source>
</evidence>
<comment type="caution">
    <text evidence="9">The sequence shown here is derived from an EMBL/GenBank/DDBJ whole genome shotgun (WGS) entry which is preliminary data.</text>
</comment>
<feature type="domain" description="AMP-binding enzyme C-terminal" evidence="8">
    <location>
        <begin position="446"/>
        <end position="523"/>
    </location>
</feature>
<dbReference type="Gene3D" id="3.30.300.30">
    <property type="match status" value="1"/>
</dbReference>
<dbReference type="FunFam" id="3.30.300.30:FF:000012">
    <property type="entry name" value="D-alanine--D-alanyl carrier protein ligase"/>
    <property type="match status" value="1"/>
</dbReference>
<evidence type="ECO:0000259" key="8">
    <source>
        <dbReference type="Pfam" id="PF13193"/>
    </source>
</evidence>
<dbReference type="SUPFAM" id="SSF56801">
    <property type="entry name" value="Acetyl-CoA synthetase-like"/>
    <property type="match status" value="1"/>
</dbReference>